<dbReference type="GO" id="GO:0015920">
    <property type="term" value="P:lipopolysaccharide transport"/>
    <property type="evidence" value="ECO:0007669"/>
    <property type="project" value="TreeGrafter"/>
</dbReference>
<evidence type="ECO:0000256" key="1">
    <source>
        <dbReference type="ARBA" id="ARBA00004651"/>
    </source>
</evidence>
<keyword evidence="8" id="KW-1185">Reference proteome</keyword>
<accession>A0A5K7YG03</accession>
<evidence type="ECO:0000256" key="4">
    <source>
        <dbReference type="ARBA" id="ARBA00022989"/>
    </source>
</evidence>
<dbReference type="AlphaFoldDB" id="A0A5K7YG03"/>
<dbReference type="KEGG" id="dalk:DSCA_14330"/>
<dbReference type="GO" id="GO:0043190">
    <property type="term" value="C:ATP-binding cassette (ABC) transporter complex"/>
    <property type="evidence" value="ECO:0007669"/>
    <property type="project" value="InterPro"/>
</dbReference>
<reference evidence="7 8" key="1">
    <citation type="submission" date="2019-11" db="EMBL/GenBank/DDBJ databases">
        <title>Comparative genomics of hydrocarbon-degrading Desulfosarcina strains.</title>
        <authorList>
            <person name="Watanabe M."/>
            <person name="Kojima H."/>
            <person name="Fukui M."/>
        </authorList>
    </citation>
    <scope>NUCLEOTIDE SEQUENCE [LARGE SCALE GENOMIC DNA]</scope>
    <source>
        <strain evidence="7 8">PL12</strain>
    </source>
</reference>
<comment type="subcellular location">
    <subcellularLocation>
        <location evidence="1">Cell membrane</location>
        <topology evidence="1">Multi-pass membrane protein</topology>
    </subcellularLocation>
</comment>
<dbReference type="GO" id="GO:0055085">
    <property type="term" value="P:transmembrane transport"/>
    <property type="evidence" value="ECO:0007669"/>
    <property type="project" value="InterPro"/>
</dbReference>
<evidence type="ECO:0000256" key="6">
    <source>
        <dbReference type="SAM" id="Phobius"/>
    </source>
</evidence>
<dbReference type="PANTHER" id="PTHR33529">
    <property type="entry name" value="SLR0882 PROTEIN-RELATED"/>
    <property type="match status" value="1"/>
</dbReference>
<feature type="transmembrane region" description="Helical" evidence="6">
    <location>
        <begin position="64"/>
        <end position="82"/>
    </location>
</feature>
<feature type="transmembrane region" description="Helical" evidence="6">
    <location>
        <begin position="289"/>
        <end position="307"/>
    </location>
</feature>
<evidence type="ECO:0000256" key="5">
    <source>
        <dbReference type="ARBA" id="ARBA00023136"/>
    </source>
</evidence>
<evidence type="ECO:0000256" key="3">
    <source>
        <dbReference type="ARBA" id="ARBA00022692"/>
    </source>
</evidence>
<dbReference type="EMBL" id="AP021874">
    <property type="protein sequence ID" value="BBO67503.1"/>
    <property type="molecule type" value="Genomic_DNA"/>
</dbReference>
<feature type="transmembrane region" description="Helical" evidence="6">
    <location>
        <begin position="12"/>
        <end position="32"/>
    </location>
</feature>
<evidence type="ECO:0000313" key="7">
    <source>
        <dbReference type="EMBL" id="BBO67503.1"/>
    </source>
</evidence>
<dbReference type="RefSeq" id="WP_231716405.1">
    <property type="nucleotide sequence ID" value="NZ_AP021874.1"/>
</dbReference>
<name>A0A5K7YG03_9BACT</name>
<organism evidence="7 8">
    <name type="scientific">Desulfosarcina alkanivorans</name>
    <dbReference type="NCBI Taxonomy" id="571177"/>
    <lineage>
        <taxon>Bacteria</taxon>
        <taxon>Pseudomonadati</taxon>
        <taxon>Thermodesulfobacteriota</taxon>
        <taxon>Desulfobacteria</taxon>
        <taxon>Desulfobacterales</taxon>
        <taxon>Desulfosarcinaceae</taxon>
        <taxon>Desulfosarcina</taxon>
    </lineage>
</organism>
<keyword evidence="3 6" id="KW-0812">Transmembrane</keyword>
<keyword evidence="2" id="KW-1003">Cell membrane</keyword>
<dbReference type="Pfam" id="PF03739">
    <property type="entry name" value="LptF_LptG"/>
    <property type="match status" value="1"/>
</dbReference>
<feature type="transmembrane region" description="Helical" evidence="6">
    <location>
        <begin position="103"/>
        <end position="126"/>
    </location>
</feature>
<protein>
    <submittedName>
        <fullName evidence="7">LPS export ABC transporter permease LptF</fullName>
    </submittedName>
</protein>
<keyword evidence="5 6" id="KW-0472">Membrane</keyword>
<dbReference type="InterPro" id="IPR030922">
    <property type="entry name" value="LptF"/>
</dbReference>
<dbReference type="InterPro" id="IPR005495">
    <property type="entry name" value="LptG/LptF_permease"/>
</dbReference>
<evidence type="ECO:0000256" key="2">
    <source>
        <dbReference type="ARBA" id="ARBA00022475"/>
    </source>
</evidence>
<dbReference type="Proteomes" id="UP000427906">
    <property type="component" value="Chromosome"/>
</dbReference>
<feature type="transmembrane region" description="Helical" evidence="6">
    <location>
        <begin position="319"/>
        <end position="338"/>
    </location>
</feature>
<proteinExistence type="predicted"/>
<evidence type="ECO:0000313" key="8">
    <source>
        <dbReference type="Proteomes" id="UP000427906"/>
    </source>
</evidence>
<sequence>MYNPFSIINRYLFLEMLPPFFINLAFFSFIFLMKQILDITDMIVNHKVGVGPVCLLLVYTMPYFLQYVIPMSVMMAVLMTLLRLSGDNEIMALKAGGVSVYRLLAPVLAFSLIGTLLTGYMTLFGVPHGSSRFKTLLFNVATANLNVGLKARTFNDSFDKIMLYVNKIDPHNGELHSVFIEDHRNKEVNNTVVAKTGRIVGDPKNMIYHLRLFEGTINQMDMKDRSSHVIHFETYDIRLDIKAAMTSPGTGEKGPKEMTAAELKAYMHQVKRTDKERFFGASLQLQKKFAIPVACIAMGLLALPLGVQTKNSQKAFGIGLGLFFFLLYYLLMSIGTAFGENGKYPPALGMWVPNLTLGGFGTYLLVRSAREKPSLFRWLDPIVARAIKWAGKK</sequence>
<keyword evidence="4 6" id="KW-1133">Transmembrane helix</keyword>
<dbReference type="PANTHER" id="PTHR33529:SF6">
    <property type="entry name" value="YJGP_YJGQ FAMILY PERMEASE"/>
    <property type="match status" value="1"/>
</dbReference>
<feature type="transmembrane region" description="Helical" evidence="6">
    <location>
        <begin position="344"/>
        <end position="366"/>
    </location>
</feature>
<gene>
    <name evidence="7" type="primary">lptF</name>
    <name evidence="7" type="ORF">DSCA_14330</name>
</gene>
<dbReference type="NCBIfam" id="TIGR04407">
    <property type="entry name" value="LptF_YjgP"/>
    <property type="match status" value="1"/>
</dbReference>